<dbReference type="Proteomes" id="UP000248326">
    <property type="component" value="Unassembled WGS sequence"/>
</dbReference>
<dbReference type="PANTHER" id="PTHR30061:SF50">
    <property type="entry name" value="MALTOSE_MALTODEXTRIN-BINDING PERIPLASMIC PROTEIN"/>
    <property type="match status" value="1"/>
</dbReference>
<accession>A0A318S885</accession>
<dbReference type="GO" id="GO:0042956">
    <property type="term" value="P:maltodextrin transmembrane transport"/>
    <property type="evidence" value="ECO:0007669"/>
    <property type="project" value="TreeGrafter"/>
</dbReference>
<evidence type="ECO:0000313" key="6">
    <source>
        <dbReference type="Proteomes" id="UP000248326"/>
    </source>
</evidence>
<sequence>MKKALTVGLTFALSALGAASAQGVTITIACGAVGQELEFCRSGSDAWAKKTGNTVKILQSPNLTNDRLGLYQQQLAARSSDIDVYQMDVIWPGLLAQHFIDLKQYIPAAEVNAHFPAIIRNNTIGGKLVGMPWFTDAGVLYYRTDLLQKYGFKNPPKTWAELERQARTIQAGERKSNNRFVGFVFQGRNYEGLACDALEWISSFGGGSVIDANGNVTINNAGARNALRTAASWVGTIAPSGVTTYDEEAARNVFQAGNAAFMRNWPYAWALAQGEGSAVRSKVGVVALPAGTGTGARSAGTLGGWQLGVSAYSRNQKVAADLVRYLTGREEQKRRAVEGSYNPTIAALYKDQDVLKAVPFFGSLYNVFTNAVARPSSPTASKYNQVSNQFASAVYAVLTKRQTPEQALSGLQTSLTRLKGAGFR</sequence>
<proteinExistence type="inferred from homology"/>
<dbReference type="PANTHER" id="PTHR30061">
    <property type="entry name" value="MALTOSE-BINDING PERIPLASMIC PROTEIN"/>
    <property type="match status" value="1"/>
</dbReference>
<dbReference type="InterPro" id="IPR006059">
    <property type="entry name" value="SBP"/>
</dbReference>
<dbReference type="GO" id="GO:1901982">
    <property type="term" value="F:maltose binding"/>
    <property type="evidence" value="ECO:0007669"/>
    <property type="project" value="TreeGrafter"/>
</dbReference>
<comment type="caution">
    <text evidence="5">The sequence shown here is derived from an EMBL/GenBank/DDBJ whole genome shotgun (WGS) entry which is preliminary data.</text>
</comment>
<reference evidence="5 6" key="1">
    <citation type="submission" date="2018-06" db="EMBL/GenBank/DDBJ databases">
        <title>Genomic Encyclopedia of Type Strains, Phase IV (KMG-IV): sequencing the most valuable type-strain genomes for metagenomic binning, comparative biology and taxonomic classification.</title>
        <authorList>
            <person name="Goeker M."/>
        </authorList>
    </citation>
    <scope>NUCLEOTIDE SEQUENCE [LARGE SCALE GENOMIC DNA]</scope>
    <source>
        <strain evidence="5 6">DSM 18048</strain>
    </source>
</reference>
<feature type="chain" id="PRO_5016396138" evidence="4">
    <location>
        <begin position="22"/>
        <end position="424"/>
    </location>
</feature>
<organism evidence="5 6">
    <name type="scientific">Deinococcus yavapaiensis KR-236</name>
    <dbReference type="NCBI Taxonomy" id="694435"/>
    <lineage>
        <taxon>Bacteria</taxon>
        <taxon>Thermotogati</taxon>
        <taxon>Deinococcota</taxon>
        <taxon>Deinococci</taxon>
        <taxon>Deinococcales</taxon>
        <taxon>Deinococcaceae</taxon>
        <taxon>Deinococcus</taxon>
    </lineage>
</organism>
<dbReference type="GO" id="GO:0015768">
    <property type="term" value="P:maltose transport"/>
    <property type="evidence" value="ECO:0007669"/>
    <property type="project" value="TreeGrafter"/>
</dbReference>
<keyword evidence="3 4" id="KW-0732">Signal</keyword>
<dbReference type="CDD" id="cd14750">
    <property type="entry name" value="PBP2_TMBP"/>
    <property type="match status" value="1"/>
</dbReference>
<dbReference type="OrthoDB" id="9808332at2"/>
<evidence type="ECO:0000256" key="3">
    <source>
        <dbReference type="ARBA" id="ARBA00022729"/>
    </source>
</evidence>
<dbReference type="AlphaFoldDB" id="A0A318S885"/>
<evidence type="ECO:0000256" key="4">
    <source>
        <dbReference type="SAM" id="SignalP"/>
    </source>
</evidence>
<dbReference type="RefSeq" id="WP_110885876.1">
    <property type="nucleotide sequence ID" value="NZ_QJSX01000004.1"/>
</dbReference>
<comment type="similarity">
    <text evidence="1">Belongs to the bacterial solute-binding protein 1 family.</text>
</comment>
<dbReference type="SUPFAM" id="SSF53850">
    <property type="entry name" value="Periplasmic binding protein-like II"/>
    <property type="match status" value="1"/>
</dbReference>
<dbReference type="PROSITE" id="PS51257">
    <property type="entry name" value="PROKAR_LIPOPROTEIN"/>
    <property type="match status" value="1"/>
</dbReference>
<evidence type="ECO:0000313" key="5">
    <source>
        <dbReference type="EMBL" id="PYE54745.1"/>
    </source>
</evidence>
<gene>
    <name evidence="5" type="ORF">DES52_10415</name>
</gene>
<protein>
    <submittedName>
        <fullName evidence="5">Trehalose/maltose transport system substrate-binding protein</fullName>
    </submittedName>
</protein>
<evidence type="ECO:0000256" key="1">
    <source>
        <dbReference type="ARBA" id="ARBA00008520"/>
    </source>
</evidence>
<keyword evidence="6" id="KW-1185">Reference proteome</keyword>
<dbReference type="GO" id="GO:0055052">
    <property type="term" value="C:ATP-binding cassette (ABC) transporter complex, substrate-binding subunit-containing"/>
    <property type="evidence" value="ECO:0007669"/>
    <property type="project" value="TreeGrafter"/>
</dbReference>
<dbReference type="Pfam" id="PF01547">
    <property type="entry name" value="SBP_bac_1"/>
    <property type="match status" value="1"/>
</dbReference>
<dbReference type="EMBL" id="QJSX01000004">
    <property type="protein sequence ID" value="PYE54745.1"/>
    <property type="molecule type" value="Genomic_DNA"/>
</dbReference>
<keyword evidence="2" id="KW-0813">Transport</keyword>
<evidence type="ECO:0000256" key="2">
    <source>
        <dbReference type="ARBA" id="ARBA00022448"/>
    </source>
</evidence>
<dbReference type="Gene3D" id="3.40.190.10">
    <property type="entry name" value="Periplasmic binding protein-like II"/>
    <property type="match status" value="2"/>
</dbReference>
<name>A0A318S885_9DEIO</name>
<feature type="signal peptide" evidence="4">
    <location>
        <begin position="1"/>
        <end position="21"/>
    </location>
</feature>